<gene>
    <name evidence="1" type="ORF">LEP1GSC056_1955</name>
</gene>
<organism evidence="1 2">
    <name type="scientific">Leptospira borgpetersenii str. Brem 328</name>
    <dbReference type="NCBI Taxonomy" id="1049780"/>
    <lineage>
        <taxon>Bacteria</taxon>
        <taxon>Pseudomonadati</taxon>
        <taxon>Spirochaetota</taxon>
        <taxon>Spirochaetia</taxon>
        <taxon>Leptospirales</taxon>
        <taxon>Leptospiraceae</taxon>
        <taxon>Leptospira</taxon>
    </lineage>
</organism>
<comment type="caution">
    <text evidence="1">The sequence shown here is derived from an EMBL/GenBank/DDBJ whole genome shotgun (WGS) entry which is preliminary data.</text>
</comment>
<proteinExistence type="predicted"/>
<dbReference type="Proteomes" id="UP000012166">
    <property type="component" value="Unassembled WGS sequence"/>
</dbReference>
<protein>
    <submittedName>
        <fullName evidence="1">Uncharacterized protein</fullName>
    </submittedName>
</protein>
<evidence type="ECO:0000313" key="1">
    <source>
        <dbReference type="EMBL" id="EMN19155.1"/>
    </source>
</evidence>
<accession>A0ABC9SNK0</accession>
<dbReference type="EMBL" id="AHMS02000005">
    <property type="protein sequence ID" value="EMN19155.1"/>
    <property type="molecule type" value="Genomic_DNA"/>
</dbReference>
<reference evidence="1 2" key="1">
    <citation type="submission" date="2013-01" db="EMBL/GenBank/DDBJ databases">
        <authorList>
            <person name="Harkins D.M."/>
            <person name="Durkin A.S."/>
            <person name="Brinkac L.M."/>
            <person name="Haft D.H."/>
            <person name="Selengut J.D."/>
            <person name="Sanka R."/>
            <person name="DePew J."/>
            <person name="Purushe J."/>
            <person name="Hartskeerl R.A."/>
            <person name="Ahmed A."/>
            <person name="van der Linden H."/>
            <person name="Goris M.G.A."/>
            <person name="Vinetz J.M."/>
            <person name="Sutton G.G."/>
            <person name="Nierman W.C."/>
            <person name="Fouts D.E."/>
        </authorList>
    </citation>
    <scope>NUCLEOTIDE SEQUENCE [LARGE SCALE GENOMIC DNA]</scope>
    <source>
        <strain evidence="1 2">Brem 328</strain>
    </source>
</reference>
<evidence type="ECO:0000313" key="2">
    <source>
        <dbReference type="Proteomes" id="UP000012166"/>
    </source>
</evidence>
<sequence length="47" mass="5366">MSPFSILRAQFEQVIPMTSNVISPGKISFLTFILFHPEYILPPEESI</sequence>
<name>A0ABC9SNK0_LEPBO</name>
<dbReference type="AlphaFoldDB" id="A0ABC9SNK0"/>